<evidence type="ECO:0000313" key="4">
    <source>
        <dbReference type="EMBL" id="HEX70531.1"/>
    </source>
</evidence>
<feature type="transmembrane region" description="Helical" evidence="2">
    <location>
        <begin position="152"/>
        <end position="172"/>
    </location>
</feature>
<keyword evidence="2" id="KW-1133">Transmembrane helix</keyword>
<feature type="chain" id="PRO_5028167082" evidence="3">
    <location>
        <begin position="25"/>
        <end position="177"/>
    </location>
</feature>
<dbReference type="GO" id="GO:0046872">
    <property type="term" value="F:metal ion binding"/>
    <property type="evidence" value="ECO:0007669"/>
    <property type="project" value="InterPro"/>
</dbReference>
<feature type="signal peptide" evidence="3">
    <location>
        <begin position="1"/>
        <end position="24"/>
    </location>
</feature>
<keyword evidence="2" id="KW-0812">Transmembrane</keyword>
<proteinExistence type="inferred from homology"/>
<evidence type="ECO:0000256" key="1">
    <source>
        <dbReference type="ARBA" id="ARBA00010457"/>
    </source>
</evidence>
<keyword evidence="3" id="KW-0732">Signal</keyword>
<organism evidence="4">
    <name type="scientific">Thermorudis sp</name>
    <dbReference type="NCBI Taxonomy" id="1969470"/>
    <lineage>
        <taxon>Bacteria</taxon>
        <taxon>Pseudomonadati</taxon>
        <taxon>Thermomicrobiota</taxon>
        <taxon>Thermomicrobia</taxon>
        <taxon>Thermomicrobia incertae sedis</taxon>
        <taxon>Thermorudis</taxon>
    </lineage>
</organism>
<accession>A0A7C2WAN6</accession>
<comment type="similarity">
    <text evidence="1">Belongs to the Cu-Zn superoxide dismutase family.</text>
</comment>
<dbReference type="SUPFAM" id="SSF49329">
    <property type="entry name" value="Cu,Zn superoxide dismutase-like"/>
    <property type="match status" value="1"/>
</dbReference>
<keyword evidence="2" id="KW-0472">Membrane</keyword>
<sequence>MRRVLFALTIALLGALFTAVAASAQETVTVNLSEQSDSGQSGTATLTAMGNQTRVTIQLSNPPGDTPQPAHIHPGTCANLNPQPQYPLNNVVNGTSETVVDVPLANLLTGNFAINVHKSGQEISVYVACGDIPARAQVAPATGQPRAGTAQLPLIGGLAALALVAVGAGLALRRARA</sequence>
<dbReference type="GO" id="GO:0006801">
    <property type="term" value="P:superoxide metabolic process"/>
    <property type="evidence" value="ECO:0007669"/>
    <property type="project" value="InterPro"/>
</dbReference>
<dbReference type="AlphaFoldDB" id="A0A7C2WAN6"/>
<gene>
    <name evidence="4" type="ORF">ENP13_04725</name>
</gene>
<dbReference type="EMBL" id="DSID01000366">
    <property type="protein sequence ID" value="HEX70531.1"/>
    <property type="molecule type" value="Genomic_DNA"/>
</dbReference>
<reference evidence="4" key="1">
    <citation type="journal article" date="2020" name="mSystems">
        <title>Genome- and Community-Level Interaction Insights into Carbon Utilization and Element Cycling Functions of Hydrothermarchaeota in Hydrothermal Sediment.</title>
        <authorList>
            <person name="Zhou Z."/>
            <person name="Liu Y."/>
            <person name="Xu W."/>
            <person name="Pan J."/>
            <person name="Luo Z.H."/>
            <person name="Li M."/>
        </authorList>
    </citation>
    <scope>NUCLEOTIDE SEQUENCE [LARGE SCALE GENOMIC DNA]</scope>
    <source>
        <strain evidence="4">SpSt-192</strain>
    </source>
</reference>
<name>A0A7C2WAN6_9BACT</name>
<comment type="caution">
    <text evidence="4">The sequence shown here is derived from an EMBL/GenBank/DDBJ whole genome shotgun (WGS) entry which is preliminary data.</text>
</comment>
<evidence type="ECO:0000256" key="2">
    <source>
        <dbReference type="SAM" id="Phobius"/>
    </source>
</evidence>
<dbReference type="InterPro" id="IPR036423">
    <property type="entry name" value="SOD-like_Cu/Zn_dom_sf"/>
</dbReference>
<protein>
    <submittedName>
        <fullName evidence="4">CHRD domain-containing protein</fullName>
    </submittedName>
</protein>
<evidence type="ECO:0000256" key="3">
    <source>
        <dbReference type="SAM" id="SignalP"/>
    </source>
</evidence>